<accession>A0AAV8ABV5</accession>
<dbReference type="EMBL" id="JANTQA010000012">
    <property type="protein sequence ID" value="KAJ3450315.1"/>
    <property type="molecule type" value="Genomic_DNA"/>
</dbReference>
<gene>
    <name evidence="1" type="ORF">M0812_06486</name>
</gene>
<evidence type="ECO:0000313" key="1">
    <source>
        <dbReference type="EMBL" id="KAJ3450315.1"/>
    </source>
</evidence>
<organism evidence="1 2">
    <name type="scientific">Anaeramoeba flamelloides</name>
    <dbReference type="NCBI Taxonomy" id="1746091"/>
    <lineage>
        <taxon>Eukaryota</taxon>
        <taxon>Metamonada</taxon>
        <taxon>Anaeramoebidae</taxon>
        <taxon>Anaeramoeba</taxon>
    </lineage>
</organism>
<dbReference type="Proteomes" id="UP001146793">
    <property type="component" value="Unassembled WGS sequence"/>
</dbReference>
<comment type="caution">
    <text evidence="1">The sequence shown here is derived from an EMBL/GenBank/DDBJ whole genome shotgun (WGS) entry which is preliminary data.</text>
</comment>
<protein>
    <submittedName>
        <fullName evidence="1">Uncharacterized protein</fullName>
    </submittedName>
</protein>
<reference evidence="1" key="1">
    <citation type="submission" date="2022-08" db="EMBL/GenBank/DDBJ databases">
        <title>Novel sulphate-reducing endosymbionts in the free-living metamonad Anaeramoeba.</title>
        <authorList>
            <person name="Jerlstrom-Hultqvist J."/>
            <person name="Cepicka I."/>
            <person name="Gallot-Lavallee L."/>
            <person name="Salas-Leiva D."/>
            <person name="Curtis B.A."/>
            <person name="Zahonova K."/>
            <person name="Pipaliya S."/>
            <person name="Dacks J."/>
            <person name="Roger A.J."/>
        </authorList>
    </citation>
    <scope>NUCLEOTIDE SEQUENCE</scope>
    <source>
        <strain evidence="1">Busselton2</strain>
    </source>
</reference>
<dbReference type="AlphaFoldDB" id="A0AAV8ABV5"/>
<name>A0AAV8ABV5_9EUKA</name>
<evidence type="ECO:0000313" key="2">
    <source>
        <dbReference type="Proteomes" id="UP001146793"/>
    </source>
</evidence>
<proteinExistence type="predicted"/>
<sequence>MSLKSEMACSTQTTDYQNSGAFDYCTPRVIPISELGWVYKCKRSFDDLENLEPTKRSLERNITSETSREGCDHTKRNPYKKARTIKKRNKVNRGFRPLKDKNSFLNYFQPETKDYFKQSSNLESVITQIKSKQNEKMNTNPKKGTFQVEHHQEQEQCQENRTTCIQKTELQLKHRSVKTDFILPKVKYLYLIRKIKNSTKF</sequence>